<reference evidence="2" key="2">
    <citation type="journal article" date="2015" name="Data Brief">
        <title>Shoot transcriptome of the giant reed, Arundo donax.</title>
        <authorList>
            <person name="Barrero R.A."/>
            <person name="Guerrero F.D."/>
            <person name="Moolhuijzen P."/>
            <person name="Goolsby J.A."/>
            <person name="Tidwell J."/>
            <person name="Bellgard S.E."/>
            <person name="Bellgard M.I."/>
        </authorList>
    </citation>
    <scope>NUCLEOTIDE SEQUENCE</scope>
    <source>
        <tissue evidence="2">Shoot tissue taken approximately 20 cm above the soil surface</tissue>
    </source>
</reference>
<organism evidence="2">
    <name type="scientific">Arundo donax</name>
    <name type="common">Giant reed</name>
    <name type="synonym">Donax arundinaceus</name>
    <dbReference type="NCBI Taxonomy" id="35708"/>
    <lineage>
        <taxon>Eukaryota</taxon>
        <taxon>Viridiplantae</taxon>
        <taxon>Streptophyta</taxon>
        <taxon>Embryophyta</taxon>
        <taxon>Tracheophyta</taxon>
        <taxon>Spermatophyta</taxon>
        <taxon>Magnoliopsida</taxon>
        <taxon>Liliopsida</taxon>
        <taxon>Poales</taxon>
        <taxon>Poaceae</taxon>
        <taxon>PACMAD clade</taxon>
        <taxon>Arundinoideae</taxon>
        <taxon>Arundineae</taxon>
        <taxon>Arundo</taxon>
    </lineage>
</organism>
<reference evidence="2" key="1">
    <citation type="submission" date="2014-09" db="EMBL/GenBank/DDBJ databases">
        <authorList>
            <person name="Magalhaes I.L.F."/>
            <person name="Oliveira U."/>
            <person name="Santos F.R."/>
            <person name="Vidigal T.H.D.A."/>
            <person name="Brescovit A.D."/>
            <person name="Santos A.J."/>
        </authorList>
    </citation>
    <scope>NUCLEOTIDE SEQUENCE</scope>
    <source>
        <tissue evidence="2">Shoot tissue taken approximately 20 cm above the soil surface</tissue>
    </source>
</reference>
<evidence type="ECO:0000256" key="1">
    <source>
        <dbReference type="SAM" id="MobiDB-lite"/>
    </source>
</evidence>
<feature type="region of interest" description="Disordered" evidence="1">
    <location>
        <begin position="1"/>
        <end position="22"/>
    </location>
</feature>
<dbReference type="EMBL" id="GBRH01166867">
    <property type="protein sequence ID" value="JAE31029.1"/>
    <property type="molecule type" value="Transcribed_RNA"/>
</dbReference>
<evidence type="ECO:0000313" key="2">
    <source>
        <dbReference type="EMBL" id="JAE31029.1"/>
    </source>
</evidence>
<proteinExistence type="predicted"/>
<dbReference type="AlphaFoldDB" id="A0A0A9H5F6"/>
<accession>A0A0A9H5F6</accession>
<sequence length="22" mass="2670">MELPMGQPYTHRRYNGEQYSVL</sequence>
<name>A0A0A9H5F6_ARUDO</name>
<protein>
    <submittedName>
        <fullName evidence="2">Uncharacterized protein</fullName>
    </submittedName>
</protein>